<evidence type="ECO:0000256" key="1">
    <source>
        <dbReference type="ARBA" id="ARBA00023196"/>
    </source>
</evidence>
<evidence type="ECO:0000259" key="2">
    <source>
        <dbReference type="Pfam" id="PF02823"/>
    </source>
</evidence>
<keyword evidence="4" id="KW-1185">Reference proteome</keyword>
<dbReference type="Pfam" id="PF02823">
    <property type="entry name" value="ATP-synt_DE_N"/>
    <property type="match status" value="1"/>
</dbReference>
<feature type="domain" description="ATP synthase F1 complex delta/epsilon subunit N-terminal" evidence="2">
    <location>
        <begin position="1"/>
        <end position="83"/>
    </location>
</feature>
<dbReference type="InterPro" id="IPR024037">
    <property type="entry name" value="Alt_ATP_synth_F1_esu"/>
</dbReference>
<dbReference type="Gene3D" id="2.60.15.10">
    <property type="entry name" value="F0F1 ATP synthase delta/epsilon subunit, N-terminal"/>
    <property type="match status" value="1"/>
</dbReference>
<dbReference type="SUPFAM" id="SSF51344">
    <property type="entry name" value="Epsilon subunit of F1F0-ATP synthase N-terminal domain"/>
    <property type="match status" value="1"/>
</dbReference>
<dbReference type="EMBL" id="WOSW01000002">
    <property type="protein sequence ID" value="NHO31451.1"/>
    <property type="molecule type" value="Genomic_DNA"/>
</dbReference>
<evidence type="ECO:0000313" key="3">
    <source>
        <dbReference type="EMBL" id="NHO31451.1"/>
    </source>
</evidence>
<dbReference type="InterPro" id="IPR020546">
    <property type="entry name" value="ATP_synth_F1_dsu/esu_N"/>
</dbReference>
<comment type="caution">
    <text evidence="3">The sequence shown here is derived from an EMBL/GenBank/DDBJ whole genome shotgun (WGS) entry which is preliminary data.</text>
</comment>
<dbReference type="NCBIfam" id="NF009981">
    <property type="entry name" value="PRK13447.1"/>
    <property type="match status" value="1"/>
</dbReference>
<dbReference type="NCBIfam" id="TIGR03166">
    <property type="entry name" value="alt_F1F0_F1_eps"/>
    <property type="match status" value="1"/>
</dbReference>
<evidence type="ECO:0000313" key="4">
    <source>
        <dbReference type="Proteomes" id="UP000615326"/>
    </source>
</evidence>
<gene>
    <name evidence="3" type="ORF">GOB84_02550</name>
</gene>
<keyword evidence="1" id="KW-0139">CF(1)</keyword>
<dbReference type="Proteomes" id="UP000615326">
    <property type="component" value="Unassembled WGS sequence"/>
</dbReference>
<dbReference type="InterPro" id="IPR036771">
    <property type="entry name" value="ATPsynth_dsu/esu_N"/>
</dbReference>
<organism evidence="3 4">
    <name type="scientific">Acetobacter fallax</name>
    <dbReference type="NCBI Taxonomy" id="1737473"/>
    <lineage>
        <taxon>Bacteria</taxon>
        <taxon>Pseudomonadati</taxon>
        <taxon>Pseudomonadota</taxon>
        <taxon>Alphaproteobacteria</taxon>
        <taxon>Acetobacterales</taxon>
        <taxon>Acetobacteraceae</taxon>
        <taxon>Acetobacter</taxon>
    </lineage>
</organism>
<reference evidence="3 4" key="1">
    <citation type="journal article" date="2020" name="Int. J. Syst. Evol. Microbiol.">
        <title>Novel acetic acid bacteria from cider fermentations: Acetobacter conturbans sp. nov. and Acetobacter fallax sp. nov.</title>
        <authorList>
            <person name="Sombolestani A.S."/>
            <person name="Cleenwerck I."/>
            <person name="Cnockaert M."/>
            <person name="Borremans W."/>
            <person name="Wieme A.D."/>
            <person name="De Vuyst L."/>
            <person name="Vandamme P."/>
        </authorList>
    </citation>
    <scope>NUCLEOTIDE SEQUENCE [LARGE SCALE GENOMIC DNA]</scope>
    <source>
        <strain evidence="3 4">LMG 1637</strain>
    </source>
</reference>
<name>A0ABX0K906_9PROT</name>
<accession>A0ABX0K906</accession>
<dbReference type="RefSeq" id="WP_173576050.1">
    <property type="nucleotide sequence ID" value="NZ_WOSW01000002.1"/>
</dbReference>
<sequence>MKLRIITPLSVPVEEVGIVSVRAEDESGGFGILQGAADLLTSLVPTVVSWKRQDGTQHYCAVRHGELTVSNRGDKVDIATREAVPGADLATLGTLVQEHFREKEDLGKNANVASVGLQLAAIRLIAGRLRPDGHGMVQ</sequence>
<keyword evidence="1" id="KW-0066">ATP synthesis</keyword>
<protein>
    <submittedName>
        <fullName evidence="3">F0F1 ATP synthase subunit epsilon</fullName>
    </submittedName>
</protein>
<proteinExistence type="predicted"/>